<gene>
    <name evidence="1" type="ORF">AB6A68_13980</name>
</gene>
<dbReference type="RefSeq" id="WP_369085021.1">
    <property type="nucleotide sequence ID" value="NZ_JBFSHR010000121.1"/>
</dbReference>
<evidence type="ECO:0000313" key="1">
    <source>
        <dbReference type="EMBL" id="MEX6430925.1"/>
    </source>
</evidence>
<keyword evidence="2" id="KW-1185">Reference proteome</keyword>
<evidence type="ECO:0000313" key="2">
    <source>
        <dbReference type="Proteomes" id="UP001560267"/>
    </source>
</evidence>
<feature type="non-terminal residue" evidence="1">
    <location>
        <position position="1"/>
    </location>
</feature>
<comment type="caution">
    <text evidence="1">The sequence shown here is derived from an EMBL/GenBank/DDBJ whole genome shotgun (WGS) entry which is preliminary data.</text>
</comment>
<reference evidence="1 2" key="1">
    <citation type="submission" date="2024-07" db="EMBL/GenBank/DDBJ databases">
        <title>Draft Genome Sequence of Ferrimicrobium acidiphilum Strain YE2023, Isolated from a Pulp of Bioleach Reactor.</title>
        <authorList>
            <person name="Elkina Y.A."/>
            <person name="Bulaeva A.G."/>
            <person name="Beletsky A.V."/>
            <person name="Mardanov A.V."/>
        </authorList>
    </citation>
    <scope>NUCLEOTIDE SEQUENCE [LARGE SCALE GENOMIC DNA]</scope>
    <source>
        <strain evidence="1 2">YE2023</strain>
    </source>
</reference>
<name>A0ABV3Y6I8_9ACTN</name>
<sequence length="109" mass="11991">ALLQKASQVVGVVPLWPHSDRVPLRIAELYHNLPIPVNNHSNTNCEKLPGIQEFQSLAAFSVTPTVSIMMIDMHSVPGSYSCVDPKVKVSQTKQVIQEETSQISGLSWP</sequence>
<dbReference type="EMBL" id="JBFSHR010000121">
    <property type="protein sequence ID" value="MEX6430925.1"/>
    <property type="molecule type" value="Genomic_DNA"/>
</dbReference>
<dbReference type="Proteomes" id="UP001560267">
    <property type="component" value="Unassembled WGS sequence"/>
</dbReference>
<protein>
    <submittedName>
        <fullName evidence="1">Uncharacterized protein</fullName>
    </submittedName>
</protein>
<accession>A0ABV3Y6I8</accession>
<organism evidence="1 2">
    <name type="scientific">Ferrimicrobium acidiphilum</name>
    <dbReference type="NCBI Taxonomy" id="121039"/>
    <lineage>
        <taxon>Bacteria</taxon>
        <taxon>Bacillati</taxon>
        <taxon>Actinomycetota</taxon>
        <taxon>Acidimicrobiia</taxon>
        <taxon>Acidimicrobiales</taxon>
        <taxon>Acidimicrobiaceae</taxon>
        <taxon>Ferrimicrobium</taxon>
    </lineage>
</organism>
<proteinExistence type="predicted"/>